<evidence type="ECO:0000256" key="2">
    <source>
        <dbReference type="SAM" id="SignalP"/>
    </source>
</evidence>
<reference evidence="3" key="1">
    <citation type="submission" date="2023-10" db="EMBL/GenBank/DDBJ databases">
        <authorList>
            <person name="Chen Y."/>
            <person name="Shah S."/>
            <person name="Dougan E. K."/>
            <person name="Thang M."/>
            <person name="Chan C."/>
        </authorList>
    </citation>
    <scope>NUCLEOTIDE SEQUENCE [LARGE SCALE GENOMIC DNA]</scope>
</reference>
<feature type="chain" id="PRO_5047006771" evidence="2">
    <location>
        <begin position="23"/>
        <end position="273"/>
    </location>
</feature>
<keyword evidence="2" id="KW-0732">Signal</keyword>
<name>A0ABN9RS80_9DINO</name>
<sequence>CCCCCSLFLSLSLSSFLCLSLSLPPSHLQAIGPTGGRSEDEPVECSPHHDLDRVGCLVHSAADGRPAKIPLWAERRRRADAVGRLRGAQTGALQKFAGLLASLASLFEVDCCERVHIFEEDGQTVAFNGFGLYFNLRFFVEERHEDSWPDAVAYWFLSFAHELAHFESPRHDRRHGRAMENAQRAGRTFTGDSRRAPGRRSRSPEQHGDLHQSTHARQVSRWPCRVHVSLRVHPASLCPTVLLTSLPQVSLSLSLSLLLVFPSPSFSFSMCRA</sequence>
<gene>
    <name evidence="3" type="ORF">PCOR1329_LOCUS21709</name>
</gene>
<dbReference type="PANTHER" id="PTHR47839">
    <property type="entry name" value="DOMAIN PROTEIN, PUTATIVE (AFU_ORTHOLOGUE AFUA_6G04830)-RELATED"/>
    <property type="match status" value="1"/>
</dbReference>
<feature type="compositionally biased region" description="Basic and acidic residues" evidence="1">
    <location>
        <begin position="202"/>
        <end position="212"/>
    </location>
</feature>
<dbReference type="PANTHER" id="PTHR47839:SF1">
    <property type="entry name" value="DOMAIN PROTEIN, PUTATIVE (AFU_ORTHOLOGUE AFUA_6G04830)-RELATED"/>
    <property type="match status" value="1"/>
</dbReference>
<evidence type="ECO:0000313" key="3">
    <source>
        <dbReference type="EMBL" id="CAK0819809.1"/>
    </source>
</evidence>
<feature type="signal peptide" evidence="2">
    <location>
        <begin position="1"/>
        <end position="22"/>
    </location>
</feature>
<evidence type="ECO:0000256" key="1">
    <source>
        <dbReference type="SAM" id="MobiDB-lite"/>
    </source>
</evidence>
<protein>
    <submittedName>
        <fullName evidence="3">Uncharacterized protein</fullName>
    </submittedName>
</protein>
<comment type="caution">
    <text evidence="3">The sequence shown here is derived from an EMBL/GenBank/DDBJ whole genome shotgun (WGS) entry which is preliminary data.</text>
</comment>
<accession>A0ABN9RS80</accession>
<dbReference type="EMBL" id="CAUYUJ010007176">
    <property type="protein sequence ID" value="CAK0819809.1"/>
    <property type="molecule type" value="Genomic_DNA"/>
</dbReference>
<feature type="region of interest" description="Disordered" evidence="1">
    <location>
        <begin position="170"/>
        <end position="216"/>
    </location>
</feature>
<feature type="non-terminal residue" evidence="3">
    <location>
        <position position="1"/>
    </location>
</feature>
<proteinExistence type="predicted"/>
<dbReference type="Proteomes" id="UP001189429">
    <property type="component" value="Unassembled WGS sequence"/>
</dbReference>
<feature type="non-terminal residue" evidence="3">
    <location>
        <position position="273"/>
    </location>
</feature>
<keyword evidence="4" id="KW-1185">Reference proteome</keyword>
<organism evidence="3 4">
    <name type="scientific">Prorocentrum cordatum</name>
    <dbReference type="NCBI Taxonomy" id="2364126"/>
    <lineage>
        <taxon>Eukaryota</taxon>
        <taxon>Sar</taxon>
        <taxon>Alveolata</taxon>
        <taxon>Dinophyceae</taxon>
        <taxon>Prorocentrales</taxon>
        <taxon>Prorocentraceae</taxon>
        <taxon>Prorocentrum</taxon>
    </lineage>
</organism>
<evidence type="ECO:0000313" key="4">
    <source>
        <dbReference type="Proteomes" id="UP001189429"/>
    </source>
</evidence>